<dbReference type="Gene3D" id="1.10.10.10">
    <property type="entry name" value="Winged helix-like DNA-binding domain superfamily/Winged helix DNA-binding domain"/>
    <property type="match status" value="1"/>
</dbReference>
<evidence type="ECO:0000313" key="6">
    <source>
        <dbReference type="EMBL" id="MZQ89262.1"/>
    </source>
</evidence>
<dbReference type="PANTHER" id="PTHR30537">
    <property type="entry name" value="HTH-TYPE TRANSCRIPTIONAL REGULATOR"/>
    <property type="match status" value="1"/>
</dbReference>
<dbReference type="PROSITE" id="PS50931">
    <property type="entry name" value="HTH_LYSR"/>
    <property type="match status" value="1"/>
</dbReference>
<dbReference type="Pfam" id="PF03466">
    <property type="entry name" value="LysR_substrate"/>
    <property type="match status" value="1"/>
</dbReference>
<dbReference type="Proteomes" id="UP000477083">
    <property type="component" value="Unassembled WGS sequence"/>
</dbReference>
<keyword evidence="4" id="KW-0804">Transcription</keyword>
<dbReference type="PANTHER" id="PTHR30537:SF72">
    <property type="entry name" value="LYSR FAMILY TRANSCRIPTIONAL REGULATOR"/>
    <property type="match status" value="1"/>
</dbReference>
<dbReference type="GO" id="GO:0003700">
    <property type="term" value="F:DNA-binding transcription factor activity"/>
    <property type="evidence" value="ECO:0007669"/>
    <property type="project" value="InterPro"/>
</dbReference>
<comment type="similarity">
    <text evidence="1">Belongs to the LysR transcriptional regulatory family.</text>
</comment>
<evidence type="ECO:0000256" key="4">
    <source>
        <dbReference type="ARBA" id="ARBA00023163"/>
    </source>
</evidence>
<dbReference type="InterPro" id="IPR036390">
    <property type="entry name" value="WH_DNA-bd_sf"/>
</dbReference>
<name>A0A6L8VI92_9RHOB</name>
<dbReference type="RefSeq" id="WP_161345689.1">
    <property type="nucleotide sequence ID" value="NZ_BMGW01000005.1"/>
</dbReference>
<reference evidence="6 7" key="1">
    <citation type="submission" date="2020-01" db="EMBL/GenBank/DDBJ databases">
        <title>Frigidibacter albus SP32T (=CGMCC 1.13995T).</title>
        <authorList>
            <person name="Liao X."/>
        </authorList>
    </citation>
    <scope>NUCLEOTIDE SEQUENCE [LARGE SCALE GENOMIC DNA]</scope>
    <source>
        <strain evidence="6 7">SP32</strain>
    </source>
</reference>
<dbReference type="FunFam" id="1.10.10.10:FF:000001">
    <property type="entry name" value="LysR family transcriptional regulator"/>
    <property type="match status" value="1"/>
</dbReference>
<keyword evidence="3" id="KW-0238">DNA-binding</keyword>
<dbReference type="EMBL" id="WWNR01000005">
    <property type="protein sequence ID" value="MZQ89262.1"/>
    <property type="molecule type" value="Genomic_DNA"/>
</dbReference>
<dbReference type="GO" id="GO:0043565">
    <property type="term" value="F:sequence-specific DNA binding"/>
    <property type="evidence" value="ECO:0007669"/>
    <property type="project" value="TreeGrafter"/>
</dbReference>
<feature type="domain" description="HTH lysR-type" evidence="5">
    <location>
        <begin position="6"/>
        <end position="63"/>
    </location>
</feature>
<evidence type="ECO:0000259" key="5">
    <source>
        <dbReference type="PROSITE" id="PS50931"/>
    </source>
</evidence>
<comment type="caution">
    <text evidence="6">The sequence shown here is derived from an EMBL/GenBank/DDBJ whole genome shotgun (WGS) entry which is preliminary data.</text>
</comment>
<evidence type="ECO:0000256" key="3">
    <source>
        <dbReference type="ARBA" id="ARBA00023125"/>
    </source>
</evidence>
<organism evidence="6 7">
    <name type="scientific">Frigidibacter albus</name>
    <dbReference type="NCBI Taxonomy" id="1465486"/>
    <lineage>
        <taxon>Bacteria</taxon>
        <taxon>Pseudomonadati</taxon>
        <taxon>Pseudomonadota</taxon>
        <taxon>Alphaproteobacteria</taxon>
        <taxon>Rhodobacterales</taxon>
        <taxon>Paracoccaceae</taxon>
        <taxon>Frigidibacter</taxon>
    </lineage>
</organism>
<keyword evidence="7" id="KW-1185">Reference proteome</keyword>
<dbReference type="InterPro" id="IPR000847">
    <property type="entry name" value="LysR_HTH_N"/>
</dbReference>
<dbReference type="InterPro" id="IPR058163">
    <property type="entry name" value="LysR-type_TF_proteobact-type"/>
</dbReference>
<dbReference type="GO" id="GO:0006351">
    <property type="term" value="P:DNA-templated transcription"/>
    <property type="evidence" value="ECO:0007669"/>
    <property type="project" value="TreeGrafter"/>
</dbReference>
<proteinExistence type="inferred from homology"/>
<sequence>MTEPVDSLAALRAFVAAADARSFKAAGQGLGVSSSAIGKSVAKLERQLSTTLFHRTTRTISLTEAGSLFLLRARRILQELEAAQADLAEVSGSPRGRLRVGLPLSGSLLTEALAGFMAAYPLVELDLDYSDRLVDVIDEGFDVVIRSGDTGDSRLLRKTLPRFDWHLVAAPAYARTHGLPATPQELPGHVCLRQKLSSGLVLPWLFHSAPGLEVPVSLSSSVIDPLLGLARAGAGIASLPDFLVRDALAEGALLPVLASEMEQGGVLTMLWPASRYRVPNVRVFVDWIAAQLQPRTQGSGGASPRGR</sequence>
<dbReference type="Gene3D" id="3.40.190.290">
    <property type="match status" value="1"/>
</dbReference>
<dbReference type="SUPFAM" id="SSF46785">
    <property type="entry name" value="Winged helix' DNA-binding domain"/>
    <property type="match status" value="1"/>
</dbReference>
<evidence type="ECO:0000256" key="2">
    <source>
        <dbReference type="ARBA" id="ARBA00023015"/>
    </source>
</evidence>
<accession>A0A6L8VI92</accession>
<protein>
    <submittedName>
        <fullName evidence="6">LysR family transcriptional regulator</fullName>
    </submittedName>
</protein>
<evidence type="ECO:0000256" key="1">
    <source>
        <dbReference type="ARBA" id="ARBA00009437"/>
    </source>
</evidence>
<gene>
    <name evidence="6" type="ORF">GS660_09180</name>
</gene>
<dbReference type="InterPro" id="IPR005119">
    <property type="entry name" value="LysR_subst-bd"/>
</dbReference>
<evidence type="ECO:0000313" key="7">
    <source>
        <dbReference type="Proteomes" id="UP000477083"/>
    </source>
</evidence>
<dbReference type="OrthoDB" id="9813056at2"/>
<dbReference type="Pfam" id="PF00126">
    <property type="entry name" value="HTH_1"/>
    <property type="match status" value="1"/>
</dbReference>
<dbReference type="AlphaFoldDB" id="A0A6L8VI92"/>
<dbReference type="SUPFAM" id="SSF53850">
    <property type="entry name" value="Periplasmic binding protein-like II"/>
    <property type="match status" value="1"/>
</dbReference>
<dbReference type="InterPro" id="IPR036388">
    <property type="entry name" value="WH-like_DNA-bd_sf"/>
</dbReference>
<keyword evidence="2" id="KW-0805">Transcription regulation</keyword>